<keyword evidence="3" id="KW-0863">Zinc-finger</keyword>
<evidence type="ECO:0000256" key="5">
    <source>
        <dbReference type="PROSITE-ProRule" id="PRU01006"/>
    </source>
</evidence>
<keyword evidence="6" id="KW-0175">Coiled coil</keyword>
<dbReference type="AlphaFoldDB" id="A0A7R9AHM5"/>
<dbReference type="GO" id="GO:0031902">
    <property type="term" value="C:late endosome membrane"/>
    <property type="evidence" value="ECO:0007669"/>
    <property type="project" value="UniProtKB-SubCell"/>
</dbReference>
<dbReference type="InterPro" id="IPR000547">
    <property type="entry name" value="Clathrin_H-chain/VPS_repeat"/>
</dbReference>
<evidence type="ECO:0000313" key="8">
    <source>
        <dbReference type="EMBL" id="CAD7254418.1"/>
    </source>
</evidence>
<keyword evidence="2" id="KW-0479">Metal-binding</keyword>
<evidence type="ECO:0000256" key="6">
    <source>
        <dbReference type="SAM" id="Coils"/>
    </source>
</evidence>
<dbReference type="GO" id="GO:0006886">
    <property type="term" value="P:intracellular protein transport"/>
    <property type="evidence" value="ECO:0007669"/>
    <property type="project" value="UniProtKB-UniRule"/>
</dbReference>
<dbReference type="GO" id="GO:0008333">
    <property type="term" value="P:endosome to lysosome transport"/>
    <property type="evidence" value="ECO:0007669"/>
    <property type="project" value="TreeGrafter"/>
</dbReference>
<proteinExistence type="predicted"/>
<feature type="non-terminal residue" evidence="8">
    <location>
        <position position="316"/>
    </location>
</feature>
<keyword evidence="9" id="KW-1185">Reference proteome</keyword>
<dbReference type="GO" id="GO:0006904">
    <property type="term" value="P:vesicle docking involved in exocytosis"/>
    <property type="evidence" value="ECO:0007669"/>
    <property type="project" value="TreeGrafter"/>
</dbReference>
<dbReference type="InterPro" id="IPR058919">
    <property type="entry name" value="Pep3/Vps18_RING_C"/>
</dbReference>
<feature type="domain" description="Pep3/Vps18 RING C-terminal" evidence="7">
    <location>
        <begin position="247"/>
        <end position="298"/>
    </location>
</feature>
<dbReference type="GO" id="GO:0007040">
    <property type="term" value="P:lysosome organization"/>
    <property type="evidence" value="ECO:0007669"/>
    <property type="project" value="TreeGrafter"/>
</dbReference>
<gene>
    <name evidence="8" type="ORF">DSTB1V02_LOCUS14164</name>
</gene>
<dbReference type="Proteomes" id="UP000677054">
    <property type="component" value="Unassembled WGS sequence"/>
</dbReference>
<accession>A0A7R9AHM5</accession>
<dbReference type="PANTHER" id="PTHR23323">
    <property type="entry name" value="VACUOLAR PROTEIN SORTING-ASSOCIATED PROTEIN"/>
    <property type="match status" value="1"/>
</dbReference>
<organism evidence="8">
    <name type="scientific">Darwinula stevensoni</name>
    <dbReference type="NCBI Taxonomy" id="69355"/>
    <lineage>
        <taxon>Eukaryota</taxon>
        <taxon>Metazoa</taxon>
        <taxon>Ecdysozoa</taxon>
        <taxon>Arthropoda</taxon>
        <taxon>Crustacea</taxon>
        <taxon>Oligostraca</taxon>
        <taxon>Ostracoda</taxon>
        <taxon>Podocopa</taxon>
        <taxon>Podocopida</taxon>
        <taxon>Darwinulocopina</taxon>
        <taxon>Darwinuloidea</taxon>
        <taxon>Darwinulidae</taxon>
        <taxon>Darwinula</taxon>
    </lineage>
</organism>
<evidence type="ECO:0000313" key="9">
    <source>
        <dbReference type="Proteomes" id="UP000677054"/>
    </source>
</evidence>
<comment type="subcellular location">
    <subcellularLocation>
        <location evidence="1">Late endosome membrane</location>
        <topology evidence="1">Peripheral membrane protein</topology>
        <orientation evidence="1">Cytoplasmic side</orientation>
    </subcellularLocation>
</comment>
<dbReference type="EMBL" id="CAJPEV010009532">
    <property type="protein sequence ID" value="CAG0905714.1"/>
    <property type="molecule type" value="Genomic_DNA"/>
</dbReference>
<dbReference type="PANTHER" id="PTHR23323:SF26">
    <property type="entry name" value="VACUOLAR PROTEIN SORTING-ASSOCIATED PROTEIN 18 HOMOLOG"/>
    <property type="match status" value="1"/>
</dbReference>
<dbReference type="EMBL" id="LR909050">
    <property type="protein sequence ID" value="CAD7254418.1"/>
    <property type="molecule type" value="Genomic_DNA"/>
</dbReference>
<feature type="repeat" description="CHCR" evidence="5">
    <location>
        <begin position="17"/>
        <end position="169"/>
    </location>
</feature>
<dbReference type="GO" id="GO:0030897">
    <property type="term" value="C:HOPS complex"/>
    <property type="evidence" value="ECO:0007669"/>
    <property type="project" value="TreeGrafter"/>
</dbReference>
<dbReference type="OrthoDB" id="1845386at2759"/>
<dbReference type="PROSITE" id="PS50236">
    <property type="entry name" value="CHCR"/>
    <property type="match status" value="1"/>
</dbReference>
<evidence type="ECO:0000256" key="2">
    <source>
        <dbReference type="ARBA" id="ARBA00022723"/>
    </source>
</evidence>
<dbReference type="Pfam" id="PF26148">
    <property type="entry name" value="VPS18_RING_C"/>
    <property type="match status" value="1"/>
</dbReference>
<dbReference type="GO" id="GO:0007032">
    <property type="term" value="P:endosome organization"/>
    <property type="evidence" value="ECO:0007669"/>
    <property type="project" value="TreeGrafter"/>
</dbReference>
<reference evidence="8" key="1">
    <citation type="submission" date="2020-11" db="EMBL/GenBank/DDBJ databases">
        <authorList>
            <person name="Tran Van P."/>
        </authorList>
    </citation>
    <scope>NUCLEOTIDE SEQUENCE</scope>
</reference>
<evidence type="ECO:0000256" key="4">
    <source>
        <dbReference type="ARBA" id="ARBA00022833"/>
    </source>
</evidence>
<name>A0A7R9AHM5_9CRUS</name>
<evidence type="ECO:0000259" key="7">
    <source>
        <dbReference type="Pfam" id="PF26148"/>
    </source>
</evidence>
<sequence>MRGVPGAFVDLLVHQQNRVSPSRLLPSLLLPEAFNMEHAREVVRYLEHCIFVLDSHETAVHNYLLYLYSSLYPEKLLTYLENQGDSILEVNFDPRYALTVCQEAGHDQACVRLYSIQGLHEEAVDLALKTDIDLAKSMANKPKENESMCKKLWLKIAKHVVQEEKDIGRAMEVLQESGLIKIEDILPFFPDFVTIDQFKDAICASLEDYNRHMHELQEEMEEATGSTERIRKEISKLKNKPFVIKGNEKCENCGVPAMMRAFYAFPCSHFFHQDCLVDQVLPHLHGPSKSKVEDLQVNSIVPFPTSVPDGCTKPSS</sequence>
<evidence type="ECO:0000256" key="1">
    <source>
        <dbReference type="ARBA" id="ARBA00004492"/>
    </source>
</evidence>
<dbReference type="GO" id="GO:0030674">
    <property type="term" value="F:protein-macromolecule adaptor activity"/>
    <property type="evidence" value="ECO:0007669"/>
    <property type="project" value="TreeGrafter"/>
</dbReference>
<dbReference type="GO" id="GO:0048284">
    <property type="term" value="P:organelle fusion"/>
    <property type="evidence" value="ECO:0007669"/>
    <property type="project" value="TreeGrafter"/>
</dbReference>
<protein>
    <recommendedName>
        <fullName evidence="7">Pep3/Vps18 RING C-terminal domain-containing protein</fullName>
    </recommendedName>
</protein>
<evidence type="ECO:0000256" key="3">
    <source>
        <dbReference type="ARBA" id="ARBA00022771"/>
    </source>
</evidence>
<feature type="coiled-coil region" evidence="6">
    <location>
        <begin position="199"/>
        <end position="240"/>
    </location>
</feature>
<keyword evidence="4" id="KW-0862">Zinc</keyword>
<dbReference type="GO" id="GO:0008270">
    <property type="term" value="F:zinc ion binding"/>
    <property type="evidence" value="ECO:0007669"/>
    <property type="project" value="UniProtKB-KW"/>
</dbReference>